<dbReference type="InterPro" id="IPR007667">
    <property type="entry name" value="Hypoxia_induced_domain"/>
</dbReference>
<evidence type="ECO:0000256" key="2">
    <source>
        <dbReference type="ARBA" id="ARBA00022692"/>
    </source>
</evidence>
<evidence type="ECO:0000259" key="8">
    <source>
        <dbReference type="PROSITE" id="PS51503"/>
    </source>
</evidence>
<dbReference type="PANTHER" id="PTHR12297:SF3">
    <property type="entry name" value="HIG1 DOMAIN FAMILY MEMBER 1A"/>
    <property type="match status" value="1"/>
</dbReference>
<evidence type="ECO:0000256" key="4">
    <source>
        <dbReference type="ARBA" id="ARBA00023128"/>
    </source>
</evidence>
<keyword evidence="5" id="KW-0472">Membrane</keyword>
<dbReference type="Pfam" id="PF04588">
    <property type="entry name" value="HIG_1_N"/>
    <property type="match status" value="1"/>
</dbReference>
<protein>
    <submittedName>
        <fullName evidence="9">HIG1 domain member 2A</fullName>
    </submittedName>
</protein>
<evidence type="ECO:0000256" key="3">
    <source>
        <dbReference type="ARBA" id="ARBA00022989"/>
    </source>
</evidence>
<keyword evidence="10" id="KW-1185">Reference proteome</keyword>
<evidence type="ECO:0000256" key="7">
    <source>
        <dbReference type="SAM" id="MobiDB-lite"/>
    </source>
</evidence>
<name>A0ABR1JRX6_9AGAR</name>
<dbReference type="PROSITE" id="PS51503">
    <property type="entry name" value="HIG1"/>
    <property type="match status" value="1"/>
</dbReference>
<keyword evidence="2" id="KW-0812">Transmembrane</keyword>
<evidence type="ECO:0000313" key="10">
    <source>
        <dbReference type="Proteomes" id="UP001498398"/>
    </source>
</evidence>
<accession>A0ABR1JRX6</accession>
<dbReference type="EMBL" id="JBANRG010000005">
    <property type="protein sequence ID" value="KAK7466300.1"/>
    <property type="molecule type" value="Genomic_DNA"/>
</dbReference>
<dbReference type="PANTHER" id="PTHR12297">
    <property type="entry name" value="HYPOXIA-INDUCBILE GENE 1 HIG1 -RELATED"/>
    <property type="match status" value="1"/>
</dbReference>
<dbReference type="InterPro" id="IPR050355">
    <property type="entry name" value="RCF1"/>
</dbReference>
<sequence length="228" mass="25380">MSSTEAEPQTSSSQAPAQVDNSRRWTETYQEKLVRKVNENPWVPIGALLTTGALVMASIRLRQGNSQKLQHWLRARVALQTVTVLAVLGGLYKYGQANLEENQRIMEMQRQVELEKKAIREREEFEERIRQAGEAQKEEEALRKGRLAVNNATAPTPASTQNSSGWSSWFTFGRSQNATLPTPVSAVSELPSPSSPSADSSGSNSSWWKYLGWNRSSSRPNSDNDASK</sequence>
<evidence type="ECO:0000256" key="6">
    <source>
        <dbReference type="SAM" id="Coils"/>
    </source>
</evidence>
<dbReference type="Gene3D" id="6.10.140.1320">
    <property type="match status" value="1"/>
</dbReference>
<keyword evidence="3" id="KW-1133">Transmembrane helix</keyword>
<evidence type="ECO:0000313" key="9">
    <source>
        <dbReference type="EMBL" id="KAK7466300.1"/>
    </source>
</evidence>
<feature type="region of interest" description="Disordered" evidence="7">
    <location>
        <begin position="183"/>
        <end position="205"/>
    </location>
</feature>
<evidence type="ECO:0000256" key="1">
    <source>
        <dbReference type="ARBA" id="ARBA00004325"/>
    </source>
</evidence>
<feature type="compositionally biased region" description="Polar residues" evidence="7">
    <location>
        <begin position="1"/>
        <end position="20"/>
    </location>
</feature>
<feature type="domain" description="HIG1" evidence="8">
    <location>
        <begin position="14"/>
        <end position="105"/>
    </location>
</feature>
<keyword evidence="6" id="KW-0175">Coiled coil</keyword>
<organism evidence="9 10">
    <name type="scientific">Marasmiellus scandens</name>
    <dbReference type="NCBI Taxonomy" id="2682957"/>
    <lineage>
        <taxon>Eukaryota</taxon>
        <taxon>Fungi</taxon>
        <taxon>Dikarya</taxon>
        <taxon>Basidiomycota</taxon>
        <taxon>Agaricomycotina</taxon>
        <taxon>Agaricomycetes</taxon>
        <taxon>Agaricomycetidae</taxon>
        <taxon>Agaricales</taxon>
        <taxon>Marasmiineae</taxon>
        <taxon>Omphalotaceae</taxon>
        <taxon>Marasmiellus</taxon>
    </lineage>
</organism>
<gene>
    <name evidence="9" type="primary">HIGD2A</name>
    <name evidence="9" type="ORF">VKT23_005027</name>
</gene>
<dbReference type="Proteomes" id="UP001498398">
    <property type="component" value="Unassembled WGS sequence"/>
</dbReference>
<comment type="subcellular location">
    <subcellularLocation>
        <location evidence="1">Mitochondrion membrane</location>
    </subcellularLocation>
</comment>
<evidence type="ECO:0000256" key="5">
    <source>
        <dbReference type="ARBA" id="ARBA00023136"/>
    </source>
</evidence>
<feature type="coiled-coil region" evidence="6">
    <location>
        <begin position="108"/>
        <end position="142"/>
    </location>
</feature>
<keyword evidence="4" id="KW-0496">Mitochondrion</keyword>
<comment type="caution">
    <text evidence="9">The sequence shown here is derived from an EMBL/GenBank/DDBJ whole genome shotgun (WGS) entry which is preliminary data.</text>
</comment>
<reference evidence="9 10" key="1">
    <citation type="submission" date="2024-01" db="EMBL/GenBank/DDBJ databases">
        <title>A draft genome for the cacao thread blight pathogen Marasmiellus scandens.</title>
        <authorList>
            <person name="Baruah I.K."/>
            <person name="Leung J."/>
            <person name="Bukari Y."/>
            <person name="Amoako-Attah I."/>
            <person name="Meinhardt L.W."/>
            <person name="Bailey B.A."/>
            <person name="Cohen S.P."/>
        </authorList>
    </citation>
    <scope>NUCLEOTIDE SEQUENCE [LARGE SCALE GENOMIC DNA]</scope>
    <source>
        <strain evidence="9 10">GH-19</strain>
    </source>
</reference>
<proteinExistence type="predicted"/>
<feature type="region of interest" description="Disordered" evidence="7">
    <location>
        <begin position="1"/>
        <end position="22"/>
    </location>
</feature>